<dbReference type="Proteomes" id="UP001141629">
    <property type="component" value="Unassembled WGS sequence"/>
</dbReference>
<dbReference type="EMBL" id="JACKVK010000011">
    <property type="protein sequence ID" value="MCV7423145.1"/>
    <property type="molecule type" value="Genomic_DNA"/>
</dbReference>
<keyword evidence="4" id="KW-0805">Transcription regulation</keyword>
<dbReference type="SMART" id="SM00419">
    <property type="entry name" value="HTH_CRP"/>
    <property type="match status" value="1"/>
</dbReference>
<evidence type="ECO:0000256" key="2">
    <source>
        <dbReference type="ARBA" id="ARBA00022566"/>
    </source>
</evidence>
<dbReference type="Gene3D" id="1.10.10.10">
    <property type="entry name" value="Winged helix-like DNA-binding domain superfamily/Winged helix DNA-binding domain"/>
    <property type="match status" value="1"/>
</dbReference>
<feature type="domain" description="Cyclic nucleotide-binding" evidence="12">
    <location>
        <begin position="31"/>
        <end position="130"/>
    </location>
</feature>
<reference evidence="14" key="2">
    <citation type="journal article" date="2022" name="BMC Genomics">
        <title>Comparative genome analysis of mycobacteria focusing on tRNA and non-coding RNA.</title>
        <authorList>
            <person name="Behra P.R.K."/>
            <person name="Pettersson B.M.F."/>
            <person name="Ramesh M."/>
            <person name="Das S."/>
            <person name="Dasgupta S."/>
            <person name="Kirsebom L.A."/>
        </authorList>
    </citation>
    <scope>NUCLEOTIDE SEQUENCE</scope>
    <source>
        <strain evidence="14">DSM 44838</strain>
    </source>
</reference>
<dbReference type="FunFam" id="2.60.120.10:FF:000003">
    <property type="entry name" value="Crp/Fnr family transcriptional regulator"/>
    <property type="match status" value="1"/>
</dbReference>
<keyword evidence="6" id="KW-0114">cAMP</keyword>
<keyword evidence="3" id="KW-0547">Nucleotide-binding</keyword>
<dbReference type="InterPro" id="IPR036388">
    <property type="entry name" value="WH-like_DNA-bd_sf"/>
</dbReference>
<keyword evidence="15" id="KW-1185">Reference proteome</keyword>
<keyword evidence="8" id="KW-0804">Transcription</keyword>
<sequence length="224" mass="24743">MVEVLAQHAAELVLPAATVELPIRHSTSVSFPRAHTVFAQGDTGDSLYVIVSGKVKVVRRADDGRETLVALMGPTDMFGELAIFDPGPRTSTVTTLTNVEAVIMDGHALRSWVSDNPVVVEQFLGVLARRLRRTNDNVCDLVFTDVPARVARQLLYLGNRFGVREGRSVRIDHELTQEEIAQLAGATRESANRTLVDFARRGWIRRRGKTIFIDNATKLARRAG</sequence>
<evidence type="ECO:0000259" key="12">
    <source>
        <dbReference type="PROSITE" id="PS50042"/>
    </source>
</evidence>
<evidence type="ECO:0000256" key="4">
    <source>
        <dbReference type="ARBA" id="ARBA00023015"/>
    </source>
</evidence>
<keyword evidence="2" id="KW-0116">cAMP-binding</keyword>
<evidence type="ECO:0000256" key="5">
    <source>
        <dbReference type="ARBA" id="ARBA00023125"/>
    </source>
</evidence>
<dbReference type="InterPro" id="IPR012318">
    <property type="entry name" value="HTH_CRP"/>
</dbReference>
<evidence type="ECO:0000259" key="13">
    <source>
        <dbReference type="PROSITE" id="PS51063"/>
    </source>
</evidence>
<dbReference type="PANTHER" id="PTHR24567">
    <property type="entry name" value="CRP FAMILY TRANSCRIPTIONAL REGULATORY PROTEIN"/>
    <property type="match status" value="1"/>
</dbReference>
<dbReference type="PANTHER" id="PTHR24567:SF74">
    <property type="entry name" value="HTH-TYPE TRANSCRIPTIONAL REGULATOR ARCR"/>
    <property type="match status" value="1"/>
</dbReference>
<evidence type="ECO:0000256" key="9">
    <source>
        <dbReference type="ARBA" id="ARBA00029868"/>
    </source>
</evidence>
<feature type="domain" description="HTH crp-type" evidence="13">
    <location>
        <begin position="144"/>
        <end position="217"/>
    </location>
</feature>
<dbReference type="PROSITE" id="PS50042">
    <property type="entry name" value="CNMP_BINDING_3"/>
    <property type="match status" value="1"/>
</dbReference>
<dbReference type="PROSITE" id="PS51063">
    <property type="entry name" value="HTH_CRP_2"/>
    <property type="match status" value="1"/>
</dbReference>
<keyword evidence="1" id="KW-0678">Repressor</keyword>
<evidence type="ECO:0000256" key="10">
    <source>
        <dbReference type="ARBA" id="ARBA00033082"/>
    </source>
</evidence>
<evidence type="ECO:0000256" key="8">
    <source>
        <dbReference type="ARBA" id="ARBA00023163"/>
    </source>
</evidence>
<dbReference type="GO" id="GO:0030552">
    <property type="term" value="F:cAMP binding"/>
    <property type="evidence" value="ECO:0007669"/>
    <property type="project" value="UniProtKB-KW"/>
</dbReference>
<dbReference type="SUPFAM" id="SSF51206">
    <property type="entry name" value="cAMP-binding domain-like"/>
    <property type="match status" value="1"/>
</dbReference>
<dbReference type="AlphaFoldDB" id="A0A9X2Z3W3"/>
<comment type="caution">
    <text evidence="14">The sequence shown here is derived from an EMBL/GenBank/DDBJ whole genome shotgun (WGS) entry which is preliminary data.</text>
</comment>
<dbReference type="InterPro" id="IPR000595">
    <property type="entry name" value="cNMP-bd_dom"/>
</dbReference>
<dbReference type="Gene3D" id="2.60.120.10">
    <property type="entry name" value="Jelly Rolls"/>
    <property type="match status" value="1"/>
</dbReference>
<dbReference type="FunFam" id="1.10.10.10:FF:000019">
    <property type="entry name" value="Crp/Fnr family transcriptional regulator"/>
    <property type="match status" value="1"/>
</dbReference>
<accession>A0A9X2Z3W3</accession>
<proteinExistence type="predicted"/>
<dbReference type="Pfam" id="PF00027">
    <property type="entry name" value="cNMP_binding"/>
    <property type="match status" value="1"/>
</dbReference>
<dbReference type="GO" id="GO:0003700">
    <property type="term" value="F:DNA-binding transcription factor activity"/>
    <property type="evidence" value="ECO:0007669"/>
    <property type="project" value="UniProtKB-ARBA"/>
</dbReference>
<dbReference type="SUPFAM" id="SSF46785">
    <property type="entry name" value="Winged helix' DNA-binding domain"/>
    <property type="match status" value="1"/>
</dbReference>
<dbReference type="InterPro" id="IPR018490">
    <property type="entry name" value="cNMP-bd_dom_sf"/>
</dbReference>
<dbReference type="PRINTS" id="PR00103">
    <property type="entry name" value="CAMPKINASE"/>
</dbReference>
<dbReference type="InterPro" id="IPR050397">
    <property type="entry name" value="Env_Response_Regulators"/>
</dbReference>
<organism evidence="14 15">
    <name type="scientific">Mycobacterium yunnanensis</name>
    <dbReference type="NCBI Taxonomy" id="368477"/>
    <lineage>
        <taxon>Bacteria</taxon>
        <taxon>Bacillati</taxon>
        <taxon>Actinomycetota</taxon>
        <taxon>Actinomycetes</taxon>
        <taxon>Mycobacteriales</taxon>
        <taxon>Mycobacteriaceae</taxon>
        <taxon>Mycobacterium</taxon>
    </lineage>
</organism>
<dbReference type="GO" id="GO:0045892">
    <property type="term" value="P:negative regulation of DNA-templated transcription"/>
    <property type="evidence" value="ECO:0007669"/>
    <property type="project" value="UniProtKB-ARBA"/>
</dbReference>
<dbReference type="GO" id="GO:0003677">
    <property type="term" value="F:DNA binding"/>
    <property type="evidence" value="ECO:0007669"/>
    <property type="project" value="UniProtKB-KW"/>
</dbReference>
<dbReference type="GO" id="GO:0005829">
    <property type="term" value="C:cytosol"/>
    <property type="evidence" value="ECO:0007669"/>
    <property type="project" value="TreeGrafter"/>
</dbReference>
<dbReference type="SMART" id="SM00100">
    <property type="entry name" value="cNMP"/>
    <property type="match status" value="1"/>
</dbReference>
<reference evidence="14" key="1">
    <citation type="submission" date="2020-07" db="EMBL/GenBank/DDBJ databases">
        <authorList>
            <person name="Pettersson B.M.F."/>
            <person name="Behra P.R.K."/>
            <person name="Ramesh M."/>
            <person name="Das S."/>
            <person name="Dasgupta S."/>
            <person name="Kirsebom L.A."/>
        </authorList>
    </citation>
    <scope>NUCLEOTIDE SEQUENCE</scope>
    <source>
        <strain evidence="14">DSM 44838</strain>
    </source>
</reference>
<dbReference type="InterPro" id="IPR036390">
    <property type="entry name" value="WH_DNA-bd_sf"/>
</dbReference>
<protein>
    <recommendedName>
        <fullName evidence="11">CRP-like cAMP-activated global transcriptional regulator</fullName>
    </recommendedName>
    <alternativeName>
        <fullName evidence="10">cAMP receptor protein</fullName>
    </alternativeName>
    <alternativeName>
        <fullName evidence="9">cAMP regulatory protein</fullName>
    </alternativeName>
</protein>
<keyword evidence="5" id="KW-0238">DNA-binding</keyword>
<evidence type="ECO:0000256" key="11">
    <source>
        <dbReference type="ARBA" id="ARBA00068047"/>
    </source>
</evidence>
<dbReference type="CDD" id="cd00038">
    <property type="entry name" value="CAP_ED"/>
    <property type="match status" value="1"/>
</dbReference>
<evidence type="ECO:0000313" key="14">
    <source>
        <dbReference type="EMBL" id="MCV7423145.1"/>
    </source>
</evidence>
<evidence type="ECO:0000313" key="15">
    <source>
        <dbReference type="Proteomes" id="UP001141629"/>
    </source>
</evidence>
<keyword evidence="7" id="KW-0010">Activator</keyword>
<dbReference type="InterPro" id="IPR014710">
    <property type="entry name" value="RmlC-like_jellyroll"/>
</dbReference>
<gene>
    <name evidence="14" type="ORF">H7K45_21560</name>
</gene>
<evidence type="ECO:0000256" key="6">
    <source>
        <dbReference type="ARBA" id="ARBA00023149"/>
    </source>
</evidence>
<evidence type="ECO:0000256" key="1">
    <source>
        <dbReference type="ARBA" id="ARBA00022491"/>
    </source>
</evidence>
<dbReference type="GO" id="GO:0045893">
    <property type="term" value="P:positive regulation of DNA-templated transcription"/>
    <property type="evidence" value="ECO:0007669"/>
    <property type="project" value="UniProtKB-ARBA"/>
</dbReference>
<dbReference type="RefSeq" id="WP_263998023.1">
    <property type="nucleotide sequence ID" value="NZ_JACKVK010000011.1"/>
</dbReference>
<evidence type="ECO:0000256" key="3">
    <source>
        <dbReference type="ARBA" id="ARBA00022741"/>
    </source>
</evidence>
<dbReference type="Pfam" id="PF13545">
    <property type="entry name" value="HTH_Crp_2"/>
    <property type="match status" value="1"/>
</dbReference>
<evidence type="ECO:0000256" key="7">
    <source>
        <dbReference type="ARBA" id="ARBA00023159"/>
    </source>
</evidence>
<name>A0A9X2Z3W3_9MYCO</name>